<gene>
    <name evidence="1" type="ORF">PGB27_21215</name>
</gene>
<comment type="caution">
    <text evidence="1">The sequence shown here is derived from an EMBL/GenBank/DDBJ whole genome shotgun (WGS) entry which is preliminary data.</text>
</comment>
<dbReference type="InterPro" id="IPR016181">
    <property type="entry name" value="Acyl_CoA_acyltransferase"/>
</dbReference>
<accession>A0ABT5SYK8</accession>
<keyword evidence="2" id="KW-1185">Reference proteome</keyword>
<evidence type="ECO:0008006" key="3">
    <source>
        <dbReference type="Google" id="ProtNLM"/>
    </source>
</evidence>
<dbReference type="RefSeq" id="WP_274202388.1">
    <property type="nucleotide sequence ID" value="NZ_JAQZAO010000009.1"/>
</dbReference>
<dbReference type="Gene3D" id="3.40.630.30">
    <property type="match status" value="1"/>
</dbReference>
<name>A0ABT5SYK8_9PSEU</name>
<reference evidence="1 2" key="1">
    <citation type="submission" date="2023-02" db="EMBL/GenBank/DDBJ databases">
        <title>Genome sequencing required for Actinomycetospora new species description.</title>
        <authorList>
            <person name="Saimee Y."/>
            <person name="Duangmal K."/>
        </authorList>
    </citation>
    <scope>NUCLEOTIDE SEQUENCE [LARGE SCALE GENOMIC DNA]</scope>
    <source>
        <strain evidence="1 2">DW7H6</strain>
    </source>
</reference>
<sequence>MTTIRPMRRDDVPAAAALFEARSRSGSTEAPAPLVAFLERQSFDAPWLDDDLPSLVAEDRDGRLIGFQAVNPRRLRVDSRPVRLACGGPMVIDPEHPGTGMLLTRAFLAGPQDVTLTDGGSDSMHHLWTTLRGRVRATASFQWQRFLRPGGAVTALLRERGRALPHPVARAVAAGDGPLRRLPRVGNRLRASTPEDLTAEPLTVEALLEQMSAAPRRWRLFPDYDECYLRWLFDELETVTPARGRLVAQLVRTGAGRVAGWYVYFLPVGGTAQVQQIASTGPDPGPVLDHLLAHADAHGAAAVAGRLEPSLVAAVRRRRCLIRPATWSLVHADDDGLLGLLESSDALLTRLDGEWWMAPHLLWRGGNSA</sequence>
<protein>
    <recommendedName>
        <fullName evidence="3">GNAT family N-acetyltransferase</fullName>
    </recommendedName>
</protein>
<dbReference type="SUPFAM" id="SSF55729">
    <property type="entry name" value="Acyl-CoA N-acyltransferases (Nat)"/>
    <property type="match status" value="1"/>
</dbReference>
<dbReference type="EMBL" id="JAQZAO010000009">
    <property type="protein sequence ID" value="MDD7967869.1"/>
    <property type="molecule type" value="Genomic_DNA"/>
</dbReference>
<evidence type="ECO:0000313" key="2">
    <source>
        <dbReference type="Proteomes" id="UP001300763"/>
    </source>
</evidence>
<dbReference type="Proteomes" id="UP001300763">
    <property type="component" value="Unassembled WGS sequence"/>
</dbReference>
<organism evidence="1 2">
    <name type="scientific">Actinomycetospora lemnae</name>
    <dbReference type="NCBI Taxonomy" id="3019891"/>
    <lineage>
        <taxon>Bacteria</taxon>
        <taxon>Bacillati</taxon>
        <taxon>Actinomycetota</taxon>
        <taxon>Actinomycetes</taxon>
        <taxon>Pseudonocardiales</taxon>
        <taxon>Pseudonocardiaceae</taxon>
        <taxon>Actinomycetospora</taxon>
    </lineage>
</organism>
<proteinExistence type="predicted"/>
<evidence type="ECO:0000313" key="1">
    <source>
        <dbReference type="EMBL" id="MDD7967869.1"/>
    </source>
</evidence>